<accession>A0AAV4YCF1</accession>
<evidence type="ECO:0008006" key="3">
    <source>
        <dbReference type="Google" id="ProtNLM"/>
    </source>
</evidence>
<keyword evidence="2" id="KW-1185">Reference proteome</keyword>
<sequence length="87" mass="10296">MYEIIHFACKELLDLSTVKRKSNLMTTWNERRFLTISVIPHKSHSPMKIHIMEDDDKNNESTYSTTKIKKHDLSINRRIGDFRTSSD</sequence>
<dbReference type="AlphaFoldDB" id="A0AAV4YCF1"/>
<name>A0AAV4YCF1_CAEEX</name>
<comment type="caution">
    <text evidence="1">The sequence shown here is derived from an EMBL/GenBank/DDBJ whole genome shotgun (WGS) entry which is preliminary data.</text>
</comment>
<dbReference type="Proteomes" id="UP001054945">
    <property type="component" value="Unassembled WGS sequence"/>
</dbReference>
<reference evidence="1 2" key="1">
    <citation type="submission" date="2021-06" db="EMBL/GenBank/DDBJ databases">
        <title>Caerostris extrusa draft genome.</title>
        <authorList>
            <person name="Kono N."/>
            <person name="Arakawa K."/>
        </authorList>
    </citation>
    <scope>NUCLEOTIDE SEQUENCE [LARGE SCALE GENOMIC DNA]</scope>
</reference>
<evidence type="ECO:0000313" key="1">
    <source>
        <dbReference type="EMBL" id="GIZ04688.1"/>
    </source>
</evidence>
<dbReference type="EMBL" id="BPLR01019123">
    <property type="protein sequence ID" value="GIZ04688.1"/>
    <property type="molecule type" value="Genomic_DNA"/>
</dbReference>
<gene>
    <name evidence="1" type="ORF">CEXT_9591</name>
</gene>
<protein>
    <recommendedName>
        <fullName evidence="3">Ycf15</fullName>
    </recommendedName>
</protein>
<organism evidence="1 2">
    <name type="scientific">Caerostris extrusa</name>
    <name type="common">Bark spider</name>
    <name type="synonym">Caerostris bankana</name>
    <dbReference type="NCBI Taxonomy" id="172846"/>
    <lineage>
        <taxon>Eukaryota</taxon>
        <taxon>Metazoa</taxon>
        <taxon>Ecdysozoa</taxon>
        <taxon>Arthropoda</taxon>
        <taxon>Chelicerata</taxon>
        <taxon>Arachnida</taxon>
        <taxon>Araneae</taxon>
        <taxon>Araneomorphae</taxon>
        <taxon>Entelegynae</taxon>
        <taxon>Araneoidea</taxon>
        <taxon>Araneidae</taxon>
        <taxon>Caerostris</taxon>
    </lineage>
</organism>
<evidence type="ECO:0000313" key="2">
    <source>
        <dbReference type="Proteomes" id="UP001054945"/>
    </source>
</evidence>
<proteinExistence type="predicted"/>